<proteinExistence type="predicted"/>
<accession>A0A1I0KJJ7</accession>
<keyword evidence="3" id="KW-1185">Reference proteome</keyword>
<dbReference type="Gene3D" id="3.40.50.720">
    <property type="entry name" value="NAD(P)-binding Rossmann-like Domain"/>
    <property type="match status" value="1"/>
</dbReference>
<dbReference type="InterPro" id="IPR051606">
    <property type="entry name" value="Polyketide_Oxido-like"/>
</dbReference>
<dbReference type="InterPro" id="IPR036291">
    <property type="entry name" value="NAD(P)-bd_dom_sf"/>
</dbReference>
<dbReference type="Pfam" id="PF13460">
    <property type="entry name" value="NAD_binding_10"/>
    <property type="match status" value="1"/>
</dbReference>
<dbReference type="OrthoDB" id="3763081at2"/>
<protein>
    <submittedName>
        <fullName evidence="2">Putative NADH-flavin reductase</fullName>
    </submittedName>
</protein>
<name>A0A1I0KJJ7_9ACTN</name>
<evidence type="ECO:0000313" key="2">
    <source>
        <dbReference type="EMBL" id="SEU24930.1"/>
    </source>
</evidence>
<dbReference type="GO" id="GO:0016646">
    <property type="term" value="F:oxidoreductase activity, acting on the CH-NH group of donors, NAD or NADP as acceptor"/>
    <property type="evidence" value="ECO:0007669"/>
    <property type="project" value="TreeGrafter"/>
</dbReference>
<dbReference type="RefSeq" id="WP_091085813.1">
    <property type="nucleotide sequence ID" value="NZ_FOHX01000008.1"/>
</dbReference>
<evidence type="ECO:0000259" key="1">
    <source>
        <dbReference type="Pfam" id="PF13460"/>
    </source>
</evidence>
<gene>
    <name evidence="2" type="ORF">SAMN05421811_108189</name>
</gene>
<dbReference type="SUPFAM" id="SSF51735">
    <property type="entry name" value="NAD(P)-binding Rossmann-fold domains"/>
    <property type="match status" value="1"/>
</dbReference>
<dbReference type="EMBL" id="FOHX01000008">
    <property type="protein sequence ID" value="SEU24930.1"/>
    <property type="molecule type" value="Genomic_DNA"/>
</dbReference>
<dbReference type="Proteomes" id="UP000199361">
    <property type="component" value="Unassembled WGS sequence"/>
</dbReference>
<sequence length="212" mass="22479">MRLAVFGATGGIGLELVRQGLDRGHEITAVVRAAARLPAGLRDRVEVVEADVMDPAAVAPGVEGRDAVLSAMGSRERGPTTVHSGSVAAITEAMRRAGVRRVLTVGAAGMVADAGDGLFTRYVLKPLVVQPLFRHSYADLAASEELLRRAGLDWTVVRPGRLRDAPPTGRYRTSWDRCVRGGHSTVRADTADCMLSLLDDPASAGHIVYVTS</sequence>
<dbReference type="STRING" id="568860.SAMN05421811_108189"/>
<feature type="domain" description="NAD(P)-binding" evidence="1">
    <location>
        <begin position="7"/>
        <end position="201"/>
    </location>
</feature>
<dbReference type="AlphaFoldDB" id="A0A1I0KJJ7"/>
<reference evidence="2 3" key="1">
    <citation type="submission" date="2016-10" db="EMBL/GenBank/DDBJ databases">
        <authorList>
            <person name="de Groot N.N."/>
        </authorList>
    </citation>
    <scope>NUCLEOTIDE SEQUENCE [LARGE SCALE GENOMIC DNA]</scope>
    <source>
        <strain evidence="2 3">CGMCC 4.5598</strain>
    </source>
</reference>
<dbReference type="PANTHER" id="PTHR43355:SF2">
    <property type="entry name" value="FLAVIN REDUCTASE (NADPH)"/>
    <property type="match status" value="1"/>
</dbReference>
<dbReference type="InterPro" id="IPR016040">
    <property type="entry name" value="NAD(P)-bd_dom"/>
</dbReference>
<organism evidence="2 3">
    <name type="scientific">Nonomuraea wenchangensis</name>
    <dbReference type="NCBI Taxonomy" id="568860"/>
    <lineage>
        <taxon>Bacteria</taxon>
        <taxon>Bacillati</taxon>
        <taxon>Actinomycetota</taxon>
        <taxon>Actinomycetes</taxon>
        <taxon>Streptosporangiales</taxon>
        <taxon>Streptosporangiaceae</taxon>
        <taxon>Nonomuraea</taxon>
    </lineage>
</organism>
<evidence type="ECO:0000313" key="3">
    <source>
        <dbReference type="Proteomes" id="UP000199361"/>
    </source>
</evidence>
<dbReference type="PANTHER" id="PTHR43355">
    <property type="entry name" value="FLAVIN REDUCTASE (NADPH)"/>
    <property type="match status" value="1"/>
</dbReference>